<dbReference type="EMBL" id="RPFW01000003">
    <property type="protein sequence ID" value="TVZ04590.1"/>
    <property type="molecule type" value="Genomic_DNA"/>
</dbReference>
<feature type="transmembrane region" description="Helical" evidence="7">
    <location>
        <begin position="208"/>
        <end position="232"/>
    </location>
</feature>
<comment type="caution">
    <text evidence="8">The sequence shown here is derived from an EMBL/GenBank/DDBJ whole genome shotgun (WGS) entry which is preliminary data.</text>
</comment>
<dbReference type="GO" id="GO:0005886">
    <property type="term" value="C:plasma membrane"/>
    <property type="evidence" value="ECO:0007669"/>
    <property type="project" value="UniProtKB-SubCell"/>
</dbReference>
<feature type="compositionally biased region" description="Low complexity" evidence="6">
    <location>
        <begin position="23"/>
        <end position="32"/>
    </location>
</feature>
<evidence type="ECO:0000256" key="7">
    <source>
        <dbReference type="SAM" id="Phobius"/>
    </source>
</evidence>
<dbReference type="RefSeq" id="WP_145854692.1">
    <property type="nucleotide sequence ID" value="NZ_RPFW01000003.1"/>
</dbReference>
<evidence type="ECO:0000256" key="3">
    <source>
        <dbReference type="ARBA" id="ARBA00022692"/>
    </source>
</evidence>
<feature type="transmembrane region" description="Helical" evidence="7">
    <location>
        <begin position="166"/>
        <end position="188"/>
    </location>
</feature>
<evidence type="ECO:0000256" key="6">
    <source>
        <dbReference type="SAM" id="MobiDB-lite"/>
    </source>
</evidence>
<keyword evidence="4 7" id="KW-1133">Transmembrane helix</keyword>
<keyword evidence="2" id="KW-1003">Cell membrane</keyword>
<name>A0A6P2C0C4_9ACTN</name>
<dbReference type="PANTHER" id="PTHR30213:SF0">
    <property type="entry name" value="UPF0761 MEMBRANE PROTEIN YIHY"/>
    <property type="match status" value="1"/>
</dbReference>
<proteinExistence type="predicted"/>
<dbReference type="Proteomes" id="UP000460272">
    <property type="component" value="Unassembled WGS sequence"/>
</dbReference>
<dbReference type="OrthoDB" id="9781030at2"/>
<dbReference type="InterPro" id="IPR017039">
    <property type="entry name" value="Virul_fac_BrkB"/>
</dbReference>
<evidence type="ECO:0000313" key="8">
    <source>
        <dbReference type="EMBL" id="TVZ04590.1"/>
    </source>
</evidence>
<dbReference type="PIRSF" id="PIRSF035875">
    <property type="entry name" value="RNase_BN"/>
    <property type="match status" value="1"/>
</dbReference>
<feature type="transmembrane region" description="Helical" evidence="7">
    <location>
        <begin position="61"/>
        <end position="82"/>
    </location>
</feature>
<feature type="region of interest" description="Disordered" evidence="6">
    <location>
        <begin position="1"/>
        <end position="32"/>
    </location>
</feature>
<dbReference type="AlphaFoldDB" id="A0A6P2C0C4"/>
<feature type="transmembrane region" description="Helical" evidence="7">
    <location>
        <begin position="124"/>
        <end position="145"/>
    </location>
</feature>
<keyword evidence="9" id="KW-1185">Reference proteome</keyword>
<evidence type="ECO:0000256" key="1">
    <source>
        <dbReference type="ARBA" id="ARBA00004651"/>
    </source>
</evidence>
<organism evidence="8 9">
    <name type="scientific">Trebonia kvetii</name>
    <dbReference type="NCBI Taxonomy" id="2480626"/>
    <lineage>
        <taxon>Bacteria</taxon>
        <taxon>Bacillati</taxon>
        <taxon>Actinomycetota</taxon>
        <taxon>Actinomycetes</taxon>
        <taxon>Streptosporangiales</taxon>
        <taxon>Treboniaceae</taxon>
        <taxon>Trebonia</taxon>
    </lineage>
</organism>
<protein>
    <submittedName>
        <fullName evidence="8">YihY/virulence factor BrkB family protein</fullName>
    </submittedName>
</protein>
<feature type="transmembrane region" description="Helical" evidence="7">
    <location>
        <begin position="279"/>
        <end position="299"/>
    </location>
</feature>
<keyword evidence="5 7" id="KW-0472">Membrane</keyword>
<evidence type="ECO:0000256" key="2">
    <source>
        <dbReference type="ARBA" id="ARBA00022475"/>
    </source>
</evidence>
<gene>
    <name evidence="8" type="ORF">EAS64_19770</name>
</gene>
<evidence type="ECO:0000256" key="4">
    <source>
        <dbReference type="ARBA" id="ARBA00022989"/>
    </source>
</evidence>
<evidence type="ECO:0000256" key="5">
    <source>
        <dbReference type="ARBA" id="ARBA00023136"/>
    </source>
</evidence>
<evidence type="ECO:0000313" key="9">
    <source>
        <dbReference type="Proteomes" id="UP000460272"/>
    </source>
</evidence>
<sequence length="331" mass="34751">MRKPAFKTVTGDEPAIPPQSQVEGGPETPLELGETGWRHVSRRAFKQFKTDRCTTTAGSLAYHWFLALFPAVIALLGLTSVLHLGGGTVTRLINGVDKALPPGASTVFSQAVQSATTRTSGGSLTALVIGIVIALWSSSAAMTALQTGLDIAYDVPADRKFLGKRLFALPLMLATVLLGGAAAALLVFGAPIGASIQSLAPIAGTAFVIAWTAIRWVVTIIAITMLFSVYYYIGPNRAIPRWRWVSPGGLVGTVIFLAASLGFSFYVSKFGSYGKTYGAFAGVAILIFWLYLTGIAILLGAEINAEAEREAGVQAGNREAIAGANKLDSGT</sequence>
<accession>A0A6P2C0C4</accession>
<dbReference type="PANTHER" id="PTHR30213">
    <property type="entry name" value="INNER MEMBRANE PROTEIN YHJD"/>
    <property type="match status" value="1"/>
</dbReference>
<keyword evidence="3 7" id="KW-0812">Transmembrane</keyword>
<dbReference type="NCBIfam" id="TIGR00765">
    <property type="entry name" value="yihY_not_rbn"/>
    <property type="match status" value="1"/>
</dbReference>
<comment type="subcellular location">
    <subcellularLocation>
        <location evidence="1">Cell membrane</location>
        <topology evidence="1">Multi-pass membrane protein</topology>
    </subcellularLocation>
</comment>
<reference evidence="8 9" key="1">
    <citation type="submission" date="2018-11" db="EMBL/GenBank/DDBJ databases">
        <title>Trebonia kvetii gen.nov., sp.nov., a novel acidophilic actinobacterium, and proposal of the new actinobacterial family Treboniaceae fam. nov.</title>
        <authorList>
            <person name="Rapoport D."/>
            <person name="Sagova-Mareckova M."/>
            <person name="Sedlacek I."/>
            <person name="Provaznik J."/>
            <person name="Kralova S."/>
            <person name="Pavlinic D."/>
            <person name="Benes V."/>
            <person name="Kopecky J."/>
        </authorList>
    </citation>
    <scope>NUCLEOTIDE SEQUENCE [LARGE SCALE GENOMIC DNA]</scope>
    <source>
        <strain evidence="8 9">15Tr583</strain>
    </source>
</reference>
<feature type="transmembrane region" description="Helical" evidence="7">
    <location>
        <begin position="244"/>
        <end position="267"/>
    </location>
</feature>
<dbReference type="Pfam" id="PF03631">
    <property type="entry name" value="Virul_fac_BrkB"/>
    <property type="match status" value="1"/>
</dbReference>